<dbReference type="Proteomes" id="UP000036771">
    <property type="component" value="Unassembled WGS sequence"/>
</dbReference>
<dbReference type="InterPro" id="IPR036397">
    <property type="entry name" value="RNaseH_sf"/>
</dbReference>
<evidence type="ECO:0000313" key="6">
    <source>
        <dbReference type="EMBL" id="GAO98330.1"/>
    </source>
</evidence>
<dbReference type="EMBL" id="BBVC01000082">
    <property type="protein sequence ID" value="GAO98722.1"/>
    <property type="molecule type" value="Genomic_DNA"/>
</dbReference>
<comment type="caution">
    <text evidence="6">The sequence shown here is derived from an EMBL/GenBank/DDBJ whole genome shotgun (WGS) entry which is preliminary data.</text>
</comment>
<dbReference type="EMBL" id="BBVC01000058">
    <property type="protein sequence ID" value="GAO98417.1"/>
    <property type="molecule type" value="Genomic_DNA"/>
</dbReference>
<dbReference type="InterPro" id="IPR038717">
    <property type="entry name" value="Tc1-like_DDE_dom"/>
</dbReference>
<proteinExistence type="predicted"/>
<dbReference type="AlphaFoldDB" id="A0A0K8MCQ3"/>
<evidence type="ECO:0000313" key="11">
    <source>
        <dbReference type="Proteomes" id="UP000036771"/>
    </source>
</evidence>
<dbReference type="EMBL" id="BBVC01000044">
    <property type="protein sequence ID" value="GAO98330.1"/>
    <property type="molecule type" value="Genomic_DNA"/>
</dbReference>
<dbReference type="EMBL" id="BBVC01000023">
    <property type="protein sequence ID" value="GAO98077.1"/>
    <property type="molecule type" value="Genomic_DNA"/>
</dbReference>
<evidence type="ECO:0000313" key="3">
    <source>
        <dbReference type="EMBL" id="GAO97937.1"/>
    </source>
</evidence>
<keyword evidence="11" id="KW-1185">Reference proteome</keyword>
<dbReference type="Gene3D" id="3.30.420.10">
    <property type="entry name" value="Ribonuclease H-like superfamily/Ribonuclease H"/>
    <property type="match status" value="1"/>
</dbReference>
<dbReference type="EMBL" id="BBVC01000079">
    <property type="protein sequence ID" value="GAO98679.1"/>
    <property type="molecule type" value="Genomic_DNA"/>
</dbReference>
<dbReference type="OrthoDB" id="565387at2"/>
<reference evidence="6 11" key="1">
    <citation type="submission" date="2015-03" db="EMBL/GenBank/DDBJ databases">
        <title>Caedibacter varicaedens, whole genome shotgun sequence.</title>
        <authorList>
            <person name="Suzuki H."/>
            <person name="Dapper A.L."/>
            <person name="Gibson A.K."/>
            <person name="Jackson C."/>
            <person name="Lee H."/>
            <person name="Pejaver V.R."/>
            <person name="Doak T."/>
            <person name="Lynch M."/>
        </authorList>
    </citation>
    <scope>NUCLEOTIDE SEQUENCE [LARGE SCALE GENOMIC DNA]</scope>
</reference>
<evidence type="ECO:0000313" key="4">
    <source>
        <dbReference type="EMBL" id="GAO98074.1"/>
    </source>
</evidence>
<dbReference type="EMBL" id="BBVC01000019">
    <property type="protein sequence ID" value="GAO97807.1"/>
    <property type="molecule type" value="Genomic_DNA"/>
</dbReference>
<evidence type="ECO:0000313" key="2">
    <source>
        <dbReference type="EMBL" id="GAO97807.1"/>
    </source>
</evidence>
<dbReference type="EMBL" id="BBVC01000051">
    <property type="protein sequence ID" value="GAO98365.1"/>
    <property type="molecule type" value="Genomic_DNA"/>
</dbReference>
<gene>
    <name evidence="2" type="ORF">Cva_00447</name>
    <name evidence="3" type="ORF">Cva_00579</name>
    <name evidence="4" type="ORF">Cva_00722</name>
    <name evidence="5" type="ORF">Cva_00725</name>
    <name evidence="6" type="ORF">Cva_00979</name>
    <name evidence="7" type="ORF">Cva_01017</name>
    <name evidence="8" type="ORF">Cva_01076</name>
    <name evidence="9" type="ORF">Cva_01343</name>
    <name evidence="10" type="ORF">Cva_01388</name>
</gene>
<evidence type="ECO:0000313" key="7">
    <source>
        <dbReference type="EMBL" id="GAO98365.1"/>
    </source>
</evidence>
<evidence type="ECO:0000259" key="1">
    <source>
        <dbReference type="Pfam" id="PF13358"/>
    </source>
</evidence>
<evidence type="ECO:0000313" key="9">
    <source>
        <dbReference type="EMBL" id="GAO98679.1"/>
    </source>
</evidence>
<sequence length="52" mass="6093">MQKAIAEAGHIVLYLPPYSPDFNPIEHKWAQAKAIRRKKRCSIEQLFQDNKI</sequence>
<evidence type="ECO:0000313" key="5">
    <source>
        <dbReference type="EMBL" id="GAO98077.1"/>
    </source>
</evidence>
<organism evidence="6 11">
    <name type="scientific">Caedimonas varicaedens</name>
    <dbReference type="NCBI Taxonomy" id="1629334"/>
    <lineage>
        <taxon>Bacteria</taxon>
        <taxon>Pseudomonadati</taxon>
        <taxon>Pseudomonadota</taxon>
        <taxon>Alphaproteobacteria</taxon>
        <taxon>Holosporales</taxon>
        <taxon>Caedimonadaceae</taxon>
        <taxon>Caedimonas</taxon>
    </lineage>
</organism>
<feature type="domain" description="Tc1-like transposase DDE" evidence="1">
    <location>
        <begin position="2"/>
        <end position="40"/>
    </location>
</feature>
<evidence type="ECO:0000313" key="8">
    <source>
        <dbReference type="EMBL" id="GAO98417.1"/>
    </source>
</evidence>
<protein>
    <recommendedName>
        <fullName evidence="1">Tc1-like transposase DDE domain-containing protein</fullName>
    </recommendedName>
</protein>
<dbReference type="EMBL" id="BBVC01000020">
    <property type="protein sequence ID" value="GAO97937.1"/>
    <property type="molecule type" value="Genomic_DNA"/>
</dbReference>
<dbReference type="EMBL" id="BBVC01000023">
    <property type="protein sequence ID" value="GAO98074.1"/>
    <property type="molecule type" value="Genomic_DNA"/>
</dbReference>
<name>A0A0K8MCQ3_9PROT</name>
<dbReference type="Pfam" id="PF13358">
    <property type="entry name" value="DDE_3"/>
    <property type="match status" value="1"/>
</dbReference>
<dbReference type="GO" id="GO:0003676">
    <property type="term" value="F:nucleic acid binding"/>
    <property type="evidence" value="ECO:0007669"/>
    <property type="project" value="InterPro"/>
</dbReference>
<accession>A0A0K8MCQ3</accession>
<evidence type="ECO:0000313" key="10">
    <source>
        <dbReference type="EMBL" id="GAO98722.1"/>
    </source>
</evidence>